<dbReference type="InterPro" id="IPR021109">
    <property type="entry name" value="Peptidase_aspartic_dom_sf"/>
</dbReference>
<feature type="region of interest" description="Disordered" evidence="3">
    <location>
        <begin position="604"/>
        <end position="629"/>
    </location>
</feature>
<feature type="domain" description="Integrase catalytic" evidence="6">
    <location>
        <begin position="442"/>
        <end position="619"/>
    </location>
</feature>
<dbReference type="Gene3D" id="2.40.70.10">
    <property type="entry name" value="Acid Proteases"/>
    <property type="match status" value="1"/>
</dbReference>
<dbReference type="Gene3D" id="1.10.340.70">
    <property type="match status" value="1"/>
</dbReference>
<dbReference type="PANTHER" id="PTHR48475">
    <property type="entry name" value="RIBONUCLEASE H"/>
    <property type="match status" value="1"/>
</dbReference>
<evidence type="ECO:0000259" key="4">
    <source>
        <dbReference type="PROSITE" id="PS50878"/>
    </source>
</evidence>
<evidence type="ECO:0000256" key="2">
    <source>
        <dbReference type="ARBA" id="ARBA00023172"/>
    </source>
</evidence>
<evidence type="ECO:0000259" key="5">
    <source>
        <dbReference type="PROSITE" id="PS50879"/>
    </source>
</evidence>
<dbReference type="Pfam" id="PF17921">
    <property type="entry name" value="Integrase_H2C2"/>
    <property type="match status" value="1"/>
</dbReference>
<keyword evidence="2" id="KW-0233">DNA recombination</keyword>
<dbReference type="GO" id="GO:0003676">
    <property type="term" value="F:nucleic acid binding"/>
    <property type="evidence" value="ECO:0007669"/>
    <property type="project" value="InterPro"/>
</dbReference>
<dbReference type="CDD" id="cd09272">
    <property type="entry name" value="RNase_HI_RT_Ty1"/>
    <property type="match status" value="1"/>
</dbReference>
<evidence type="ECO:0000313" key="7">
    <source>
        <dbReference type="EMBL" id="KAJ9544113.1"/>
    </source>
</evidence>
<evidence type="ECO:0000256" key="1">
    <source>
        <dbReference type="ARBA" id="ARBA00022750"/>
    </source>
</evidence>
<dbReference type="InterPro" id="IPR002156">
    <property type="entry name" value="RNaseH_domain"/>
</dbReference>
<evidence type="ECO:0000313" key="8">
    <source>
        <dbReference type="Proteomes" id="UP001172457"/>
    </source>
</evidence>
<name>A0AA38SSH5_9ASTR</name>
<dbReference type="InterPro" id="IPR005162">
    <property type="entry name" value="Retrotrans_gag_dom"/>
</dbReference>
<comment type="caution">
    <text evidence="7">The sequence shown here is derived from an EMBL/GenBank/DDBJ whole genome shotgun (WGS) entry which is preliminary data.</text>
</comment>
<dbReference type="InterPro" id="IPR043502">
    <property type="entry name" value="DNA/RNA_pol_sf"/>
</dbReference>
<dbReference type="CDD" id="cd01647">
    <property type="entry name" value="RT_LTR"/>
    <property type="match status" value="1"/>
</dbReference>
<dbReference type="InterPro" id="IPR029064">
    <property type="entry name" value="Ribosomal_eL30-like_sf"/>
</dbReference>
<dbReference type="GO" id="GO:0004523">
    <property type="term" value="F:RNA-DNA hybrid ribonuclease activity"/>
    <property type="evidence" value="ECO:0007669"/>
    <property type="project" value="InterPro"/>
</dbReference>
<dbReference type="Pfam" id="PF22936">
    <property type="entry name" value="Pol_BBD"/>
    <property type="match status" value="1"/>
</dbReference>
<dbReference type="PROSITE" id="PS50994">
    <property type="entry name" value="INTEGRASE"/>
    <property type="match status" value="2"/>
</dbReference>
<dbReference type="InterPro" id="IPR054722">
    <property type="entry name" value="PolX-like_BBD"/>
</dbReference>
<evidence type="ECO:0000256" key="3">
    <source>
        <dbReference type="SAM" id="MobiDB-lite"/>
    </source>
</evidence>
<dbReference type="InterPro" id="IPR036397">
    <property type="entry name" value="RNaseH_sf"/>
</dbReference>
<dbReference type="Proteomes" id="UP001172457">
    <property type="component" value="Chromosome 6"/>
</dbReference>
<dbReference type="EMBL" id="JARYMX010000006">
    <property type="protein sequence ID" value="KAJ9544113.1"/>
    <property type="molecule type" value="Genomic_DNA"/>
</dbReference>
<dbReference type="SUPFAM" id="SSF56672">
    <property type="entry name" value="DNA/RNA polymerases"/>
    <property type="match status" value="2"/>
</dbReference>
<dbReference type="Pfam" id="PF17919">
    <property type="entry name" value="RT_RNaseH_2"/>
    <property type="match status" value="1"/>
</dbReference>
<dbReference type="Pfam" id="PF00078">
    <property type="entry name" value="RVT_1"/>
    <property type="match status" value="1"/>
</dbReference>
<dbReference type="Pfam" id="PF13456">
    <property type="entry name" value="RVT_3"/>
    <property type="match status" value="1"/>
</dbReference>
<dbReference type="PANTHER" id="PTHR48475:SF2">
    <property type="entry name" value="RIBONUCLEASE H"/>
    <property type="match status" value="1"/>
</dbReference>
<dbReference type="Pfam" id="PF13976">
    <property type="entry name" value="gag_pre-integrs"/>
    <property type="match status" value="1"/>
</dbReference>
<dbReference type="CDD" id="cd09274">
    <property type="entry name" value="RNase_HI_RT_Ty3"/>
    <property type="match status" value="1"/>
</dbReference>
<dbReference type="Pfam" id="PF00665">
    <property type="entry name" value="rve"/>
    <property type="match status" value="2"/>
</dbReference>
<dbReference type="InterPro" id="IPR041588">
    <property type="entry name" value="Integrase_H2C2"/>
</dbReference>
<dbReference type="Gene3D" id="3.10.10.10">
    <property type="entry name" value="HIV Type 1 Reverse Transcriptase, subunit A, domain 1"/>
    <property type="match status" value="1"/>
</dbReference>
<dbReference type="InterPro" id="IPR041577">
    <property type="entry name" value="RT_RNaseH_2"/>
</dbReference>
<feature type="domain" description="RNase H type-1" evidence="5">
    <location>
        <begin position="2369"/>
        <end position="2498"/>
    </location>
</feature>
<dbReference type="SUPFAM" id="SSF53098">
    <property type="entry name" value="Ribonuclease H-like"/>
    <property type="match status" value="3"/>
</dbReference>
<feature type="compositionally biased region" description="Polar residues" evidence="3">
    <location>
        <begin position="724"/>
        <end position="734"/>
    </location>
</feature>
<dbReference type="InterPro" id="IPR001584">
    <property type="entry name" value="Integrase_cat-core"/>
</dbReference>
<feature type="domain" description="Reverse transcriptase" evidence="4">
    <location>
        <begin position="1961"/>
        <end position="2140"/>
    </location>
</feature>
<dbReference type="Pfam" id="PF07727">
    <property type="entry name" value="RVT_2"/>
    <property type="match status" value="1"/>
</dbReference>
<dbReference type="GO" id="GO:0015074">
    <property type="term" value="P:DNA integration"/>
    <property type="evidence" value="ECO:0007669"/>
    <property type="project" value="InterPro"/>
</dbReference>
<keyword evidence="8" id="KW-1185">Reference proteome</keyword>
<feature type="compositionally biased region" description="Polar residues" evidence="3">
    <location>
        <begin position="604"/>
        <end position="624"/>
    </location>
</feature>
<reference evidence="7" key="1">
    <citation type="submission" date="2023-03" db="EMBL/GenBank/DDBJ databases">
        <title>Chromosome-scale reference genome and RAD-based genetic map of yellow starthistle (Centaurea solstitialis) reveal putative structural variation and QTLs associated with invader traits.</title>
        <authorList>
            <person name="Reatini B."/>
            <person name="Cang F.A."/>
            <person name="Jiang Q."/>
            <person name="Mckibben M.T.W."/>
            <person name="Barker M.S."/>
            <person name="Rieseberg L.H."/>
            <person name="Dlugosch K.M."/>
        </authorList>
    </citation>
    <scope>NUCLEOTIDE SEQUENCE</scope>
    <source>
        <strain evidence="7">CAN-66</strain>
        <tissue evidence="7">Leaf</tissue>
    </source>
</reference>
<dbReference type="CDD" id="cd00303">
    <property type="entry name" value="retropepsin_like"/>
    <property type="match status" value="1"/>
</dbReference>
<gene>
    <name evidence="7" type="ORF">OSB04_023820</name>
</gene>
<evidence type="ECO:0000259" key="6">
    <source>
        <dbReference type="PROSITE" id="PS50994"/>
    </source>
</evidence>
<dbReference type="InterPro" id="IPR000477">
    <property type="entry name" value="RT_dom"/>
</dbReference>
<dbReference type="Pfam" id="PF03732">
    <property type="entry name" value="Retrotrans_gag"/>
    <property type="match status" value="1"/>
</dbReference>
<feature type="region of interest" description="Disordered" evidence="3">
    <location>
        <begin position="724"/>
        <end position="744"/>
    </location>
</feature>
<keyword evidence="1" id="KW-0064">Aspartyl protease</keyword>
<dbReference type="GO" id="GO:0004190">
    <property type="term" value="F:aspartic-type endopeptidase activity"/>
    <property type="evidence" value="ECO:0007669"/>
    <property type="project" value="UniProtKB-KW"/>
</dbReference>
<dbReference type="PROSITE" id="PS50878">
    <property type="entry name" value="RT_POL"/>
    <property type="match status" value="1"/>
</dbReference>
<dbReference type="InterPro" id="IPR012337">
    <property type="entry name" value="RNaseH-like_sf"/>
</dbReference>
<keyword evidence="1" id="KW-0378">Hydrolase</keyword>
<protein>
    <submittedName>
        <fullName evidence="7">Uncharacterized protein</fullName>
    </submittedName>
</protein>
<dbReference type="Gene3D" id="3.30.70.270">
    <property type="match status" value="2"/>
</dbReference>
<feature type="domain" description="Integrase catalytic" evidence="6">
    <location>
        <begin position="2646"/>
        <end position="2737"/>
    </location>
</feature>
<accession>A0AA38SSH5</accession>
<dbReference type="PROSITE" id="PS50879">
    <property type="entry name" value="RNASE_H_1"/>
    <property type="match status" value="1"/>
</dbReference>
<keyword evidence="1" id="KW-0645">Protease</keyword>
<dbReference type="GO" id="GO:0006310">
    <property type="term" value="P:DNA recombination"/>
    <property type="evidence" value="ECO:0007669"/>
    <property type="project" value="UniProtKB-KW"/>
</dbReference>
<dbReference type="InterPro" id="IPR025724">
    <property type="entry name" value="GAG-pre-integrase_dom"/>
</dbReference>
<dbReference type="InterPro" id="IPR043128">
    <property type="entry name" value="Rev_trsase/Diguanyl_cyclase"/>
</dbReference>
<dbReference type="Gene3D" id="3.30.420.10">
    <property type="entry name" value="Ribonuclease H-like superfamily/Ribonuclease H"/>
    <property type="match status" value="4"/>
</dbReference>
<dbReference type="InterPro" id="IPR013103">
    <property type="entry name" value="RVT_2"/>
</dbReference>
<dbReference type="CDD" id="cd09279">
    <property type="entry name" value="RNase_HI_like"/>
    <property type="match status" value="1"/>
</dbReference>
<dbReference type="Gene3D" id="3.30.1330.30">
    <property type="match status" value="1"/>
</dbReference>
<sequence length="2916" mass="332776">MSYSVIPFYTPEESLRLINGKWKLTGHNFPVWKMHLDNILRAQGKFYVLEKPVSRPKSNSPEEEFTQYFKYMADESDVMSILIFSISFEFADRLRDKSCHEVVKNIETQLGFYRHTGKLLIMKEILSLKLKKNQSVKDHLMEMRRLFKCLTRLGYKMTQEELLYLMWYSLPKEICDTASAYMKEPRTDVAALHEDILASLEPKPAPADLIDTDWIDELGELSCPECGSKDICEHSMNIDQIEIGLPDASGIFMIDCLITSYESWVIDTGSGNHICNHLQGFTRRKTLRKDRSNLRVGEGTPLIAEAVGSYSLSLPSGLVLELDNCYYIPNMIKNVLSFVLLVDQGFYYKYDYKMLSVFKNNIFYFKATPVNGLYTVNLQDNKSEIYHISKRSKDIEDQTFLWHCHLGHINKKRVELLLKGGFLGTFDYKPFDNCESCLSGKMTKQPFNKENERATDLLEIIHTDVCGPFSHVARGGYRYFITFTDAFSRYGYVYLMRHKSESFEKFREFQNEVQNQLGRKIKFLRSDRGGEYLSDEFDNHLMECGIVSQLTPPYTPQMNVVSERRNRTLLDMVRSMMCRSTLPMSFWGYALETAAHILNREPTKFTSNDLPQKNSSPNPTSVSSLDIPRPPWDITSTTLKRTKFLLLEMENFWKKSFSVPGITRKDVDLQVVDEENTTPIVEPKIQLENVESQSEPIEEVQTQDLRRSSRVRQEPDRYLGFLVSQDSGDLNEPTSYGEAVSGSESEQWQEAMKAEIQSMYDNQVWELTDLPQHCRAVGRKWVFKKKTDMDGNVHTFKARLVAKGFMQTHGIDYDETFSPVAMLKSIRILIAISAYFNYEIWQMDVKTAFLNGKLTEDVYMEQPEGFEDPKNPNKVCKLLKSIYGLKQASRSWNLHFDERIKEFGFAKSEFEPCVYTKFSGSIVTFLVLYVDDILLIGNNVPTLQSVKNWMDESKKGFIPMQHGIVLSKTQCSVSSQDQDKMKSVPYASAIGSIMYAMLCTRPDVAYSIAASDAAKEAVWLRNFLSDLRVVASVSRPIDIFCDYSGAAAQAKEPREHHKSRHVLRKYHLIREIIGRGDVRICKIPTEENVADPLTKPLARVKHEAHANSIGMQYLDASKLIIISNNCPPLRKSEIEYYAMLVEVHHHIEQVVSYVPFDSIKIDRYKQESRSSYNLDINSQQYRWTVTFRALIEDNNVGRTMDNGFIASLQQQLQEANNEIQRLRALPGPSMTIPMSIPPPYPPQYLRPPPRPQFNASMPFSTVNQQYDNVRPSLPQFTPPIPHGPPPMPRGPPSMPQGAPMFTFEPFSQQIPIPGHIPTAASSTIHTTIPPSTGIPSSCIPTNPINVEDPLNVRLKSLEEQNQKLFALLTKLPGAAVPVEVEPKTGFQASPFVDELALVDVPKKYTIPAFATKYSGITDPVEHIAQYKQLMWTVPIPAQYQEVCMCKSFGSTLTGAALQWLINLKPKSIGSFAELVNQFTRQFASSRKMEKQTSDLYYIVQKSGETIRDYFNRFNAAMIEIKNCDVKTAIEAYKRGLEDSSGLYLELTKYPPENFDDVRARTLAFMRIEDDALFRRKHSAEKKPLGAQKHDFKHKRVNKIGNPRYESKTRPSKGTVKIRYPELSTYNFAGTSKDLVDSLRKIDANVRWPKKSDKPSKDKDQNRWCDFHDDHGHTTDECISLKKEISYLKSKGHLKGLIPEEQGRPASPVHTKVINCITGGSEVCGLTYSAAKRHARDGPSEHPIPGEAKSKTEKELDAMAITFDQDDTQGVHHKHHDALVIQLTIGNCSTKRILIDGGSSANVIFADTLKVMGIERSEIVRRSTTLIGFNGDPMNTLGEIILPVYAKGINKQTKFNVVDCQSAYNVILGRPWIHEMKAIPSTYHQKIKFPSPWGIQEIASENKIAREYCFAWSHEDMVGIDPSIISHKLNVDPTFKPIKQKRRKFAPERNKVINDEVDNLLKTGKIREVKYPEWLANVVVVQKKNGKWRVCIDFTDLNKACPKDPFPLPHIDAMVDATAGHELLTFMDAYSGYNQILMHTDDQEKTAFMTDKGIYCYKVMPFGLKNAGSTYQRLVNMMFKEHLGRTMEVYIDDMLVKSERSIDHVTHLKQSFDILRQYKMKLNPTKCSFGVRAGKFLGYLVTQRGIEASPEQVKAIVEIQSPRNVKEVQKLTGRVAALTRFISRSSDKCHLFYNVLRKNQGFLWTDEHEKALQELKQYMTSPPLLTKPVEGESLQLYLAVSKNATSAVLVREEDQRQQPIYYVSKSFLDAETRYTSMEKLLLGLMTAAKKLRHYFESHHIIVVTNYPLKTVLRKPELTGRLAKWSIYLSGFDIEFKPKTAIKSQVLADFVAEFSPGLEPTTCDEVVMISDNQPWILYVDGSSNVRGCGLGIVLKSSQGGNIVYSVRCEFKATNNEAEYEALIAGLDIALRLGAKQLHVRSDSLLVVNQVNGDFQAKDSKMMSYLKAVKDRIARFEQFLIEQIPRDLNMQADALANLGSAFHDPFMENIPILHLTTPTIATNDEVQMNEEIYNWSLDIWNYLKHDQLPEDKMEARKTRSKASRYTIFEDQLYRRSTTGLLLRCVTNKVQINQILQEMHDGECGNHAGGRSLASRISRQGYYWPTLREDAITYVQRCDACQKHSSMVHRPSEPLHSVLVPWPFIRWGMDIVGKLPPAPGQKVYLLGLTDYFSKWIEAGAFSQVRDKEVISFIQKNIIYRFGVPAEIMCDNGSQFISDKTQSSNKVIINSIRKRLKGAKGKWVEELPSVLWANRTTPRASTGQTPYSLVYGCEAVLPIEAQIPTARSRTYDQNAINLSYDLDALEEIREKALRTMAAQKGIVERHFNKKVKAKIFQVGDYVLRQVFQNTQEPNAGKLSIKWEGPYIISKVIGNGAYRLTTMEGMEIPRSWNAHHLKRYYF</sequence>
<proteinExistence type="predicted"/>
<organism evidence="7 8">
    <name type="scientific">Centaurea solstitialis</name>
    <name type="common">yellow star-thistle</name>
    <dbReference type="NCBI Taxonomy" id="347529"/>
    <lineage>
        <taxon>Eukaryota</taxon>
        <taxon>Viridiplantae</taxon>
        <taxon>Streptophyta</taxon>
        <taxon>Embryophyta</taxon>
        <taxon>Tracheophyta</taxon>
        <taxon>Spermatophyta</taxon>
        <taxon>Magnoliopsida</taxon>
        <taxon>eudicotyledons</taxon>
        <taxon>Gunneridae</taxon>
        <taxon>Pentapetalae</taxon>
        <taxon>asterids</taxon>
        <taxon>campanulids</taxon>
        <taxon>Asterales</taxon>
        <taxon>Asteraceae</taxon>
        <taxon>Carduoideae</taxon>
        <taxon>Cardueae</taxon>
        <taxon>Centaureinae</taxon>
        <taxon>Centaurea</taxon>
    </lineage>
</organism>